<organism evidence="3 4">
    <name type="scientific">Kordiimonas lipolytica</name>
    <dbReference type="NCBI Taxonomy" id="1662421"/>
    <lineage>
        <taxon>Bacteria</taxon>
        <taxon>Pseudomonadati</taxon>
        <taxon>Pseudomonadota</taxon>
        <taxon>Alphaproteobacteria</taxon>
        <taxon>Kordiimonadales</taxon>
        <taxon>Kordiimonadaceae</taxon>
        <taxon>Kordiimonas</taxon>
    </lineage>
</organism>
<evidence type="ECO:0000313" key="3">
    <source>
        <dbReference type="EMBL" id="MFC4347862.1"/>
    </source>
</evidence>
<proteinExistence type="predicted"/>
<feature type="transmembrane region" description="Helical" evidence="1">
    <location>
        <begin position="197"/>
        <end position="215"/>
    </location>
</feature>
<evidence type="ECO:0000256" key="1">
    <source>
        <dbReference type="SAM" id="Phobius"/>
    </source>
</evidence>
<feature type="transmembrane region" description="Helical" evidence="1">
    <location>
        <begin position="235"/>
        <end position="256"/>
    </location>
</feature>
<sequence length="276" mass="30698">MRSFHLFLAGVLCLTLAGCDSQAMLDEAAEKLAPEHIQELAAQVREMVVSRDTEGIKGVLHPSAIGPDFDMAAANMWAQLPGGDLIDTSLAGVNTSSRWENGVSYTDYRFQYQYGFEEGWLHVQMVFREQDEAVSMINLHLTPLVGDLREINAFNLGQASFGKHMMFLAVIITPILIITTFVAAFRMRKSLKRPKRWLLFILIGAGGLTMNWTTGETAFEPLKFGLLGAGFLSPGPHAPLVLNLYFPLGMVLFWIFKQTGNLAMKEPEKSLEDILE</sequence>
<dbReference type="Proteomes" id="UP001595776">
    <property type="component" value="Unassembled WGS sequence"/>
</dbReference>
<keyword evidence="1" id="KW-0472">Membrane</keyword>
<protein>
    <submittedName>
        <fullName evidence="3">Uncharacterized protein</fullName>
    </submittedName>
</protein>
<dbReference type="PROSITE" id="PS51257">
    <property type="entry name" value="PROKAR_LIPOPROTEIN"/>
    <property type="match status" value="1"/>
</dbReference>
<feature type="chain" id="PRO_5045259277" evidence="2">
    <location>
        <begin position="24"/>
        <end position="276"/>
    </location>
</feature>
<keyword evidence="2" id="KW-0732">Signal</keyword>
<comment type="caution">
    <text evidence="3">The sequence shown here is derived from an EMBL/GenBank/DDBJ whole genome shotgun (WGS) entry which is preliminary data.</text>
</comment>
<evidence type="ECO:0000313" key="4">
    <source>
        <dbReference type="Proteomes" id="UP001595776"/>
    </source>
</evidence>
<keyword evidence="1" id="KW-1133">Transmembrane helix</keyword>
<feature type="transmembrane region" description="Helical" evidence="1">
    <location>
        <begin position="165"/>
        <end position="185"/>
    </location>
</feature>
<reference evidence="4" key="1">
    <citation type="journal article" date="2019" name="Int. J. Syst. Evol. Microbiol.">
        <title>The Global Catalogue of Microorganisms (GCM) 10K type strain sequencing project: providing services to taxonomists for standard genome sequencing and annotation.</title>
        <authorList>
            <consortium name="The Broad Institute Genomics Platform"/>
            <consortium name="The Broad Institute Genome Sequencing Center for Infectious Disease"/>
            <person name="Wu L."/>
            <person name="Ma J."/>
        </authorList>
    </citation>
    <scope>NUCLEOTIDE SEQUENCE [LARGE SCALE GENOMIC DNA]</scope>
    <source>
        <strain evidence="4">CGMCC 1.15304</strain>
    </source>
</reference>
<dbReference type="RefSeq" id="WP_068152204.1">
    <property type="nucleotide sequence ID" value="NZ_JBHSCR010000005.1"/>
</dbReference>
<keyword evidence="4" id="KW-1185">Reference proteome</keyword>
<name>A0ABV8UAC7_9PROT</name>
<accession>A0ABV8UAC7</accession>
<dbReference type="EMBL" id="JBHSCR010000005">
    <property type="protein sequence ID" value="MFC4347862.1"/>
    <property type="molecule type" value="Genomic_DNA"/>
</dbReference>
<gene>
    <name evidence="3" type="ORF">ACFO5Q_08405</name>
</gene>
<feature type="signal peptide" evidence="2">
    <location>
        <begin position="1"/>
        <end position="23"/>
    </location>
</feature>
<keyword evidence="1" id="KW-0812">Transmembrane</keyword>
<evidence type="ECO:0000256" key="2">
    <source>
        <dbReference type="SAM" id="SignalP"/>
    </source>
</evidence>